<keyword evidence="8" id="KW-1185">Reference proteome</keyword>
<evidence type="ECO:0000313" key="8">
    <source>
        <dbReference type="Proteomes" id="UP001152024"/>
    </source>
</evidence>
<dbReference type="Gene3D" id="3.20.20.80">
    <property type="entry name" value="Glycosidases"/>
    <property type="match status" value="1"/>
</dbReference>
<feature type="domain" description="Glycoside hydrolase family 5" evidence="6">
    <location>
        <begin position="171"/>
        <end position="449"/>
    </location>
</feature>
<comment type="caution">
    <text evidence="7">The sequence shown here is derived from an EMBL/GenBank/DDBJ whole genome shotgun (WGS) entry which is preliminary data.</text>
</comment>
<sequence>MDDTRDHLLGGWTDLEQAVSIEGKNEQQDETRHPRRIVKPTRHVHFANDGKPYRNTKTTSRTRTRNCSCLSNPSSIILLAATILFLGVGYVYQWKVETALHRSWIPNAASVRFSDNPLPPPPEHLQITNYTLPLRTQGRDIVDIQGRRFKMASVNWYGASDEFFVTGGLDIQHRDDIAKTIKKLGFNSVRLPYADELVIANPIVDEKHLRANSDLIGLKALDIFHAIVETLTKAGIAVIVNNHITSATWCCGADPCDAGWSNDHLGPICRVKQTEEEWIQHWETIMLPHIKNPFVIGVDLRNEIRGLWGTMPWSKWAPAAERCGNRLLQMNKDWLVIVEGTESSNDLSSVCKHPILLDTPHRLVYSAHVYAWSGWGSWEGRFLQRDYKSFAKTMRQNWAYILEKQIAPVWVGEIGAPVQPSVGDINYWQHLMRFLQEMDADFGYWALNARKPKGNVTERYGLLQDDWKTPVLDYRMKDMLELMAA</sequence>
<comment type="similarity">
    <text evidence="1 4">Belongs to the glycosyl hydrolase 5 (cellulase A) family.</text>
</comment>
<keyword evidence="5" id="KW-1133">Transmembrane helix</keyword>
<evidence type="ECO:0000259" key="6">
    <source>
        <dbReference type="Pfam" id="PF00150"/>
    </source>
</evidence>
<evidence type="ECO:0000256" key="5">
    <source>
        <dbReference type="SAM" id="Phobius"/>
    </source>
</evidence>
<dbReference type="InterPro" id="IPR001547">
    <property type="entry name" value="Glyco_hydro_5"/>
</dbReference>
<evidence type="ECO:0000256" key="2">
    <source>
        <dbReference type="ARBA" id="ARBA00022801"/>
    </source>
</evidence>
<dbReference type="Pfam" id="PF00150">
    <property type="entry name" value="Cellulase"/>
    <property type="match status" value="1"/>
</dbReference>
<evidence type="ECO:0000256" key="4">
    <source>
        <dbReference type="RuleBase" id="RU361153"/>
    </source>
</evidence>
<dbReference type="SUPFAM" id="SSF51445">
    <property type="entry name" value="(Trans)glycosidases"/>
    <property type="match status" value="1"/>
</dbReference>
<dbReference type="InterPro" id="IPR017853">
    <property type="entry name" value="GH"/>
</dbReference>
<keyword evidence="2 4" id="KW-0378">Hydrolase</keyword>
<reference evidence="7" key="1">
    <citation type="submission" date="2022-09" db="EMBL/GenBank/DDBJ databases">
        <title>Fusarium specimens isolated from Avocado Roots.</title>
        <authorList>
            <person name="Stajich J."/>
            <person name="Roper C."/>
            <person name="Heimlech-Rivalta G."/>
        </authorList>
    </citation>
    <scope>NUCLEOTIDE SEQUENCE</scope>
    <source>
        <strain evidence="7">CF00095</strain>
    </source>
</reference>
<protein>
    <recommendedName>
        <fullName evidence="6">Glycoside hydrolase family 5 domain-containing protein</fullName>
    </recommendedName>
</protein>
<name>A0ABQ8RLC2_FUSEQ</name>
<evidence type="ECO:0000256" key="1">
    <source>
        <dbReference type="ARBA" id="ARBA00005641"/>
    </source>
</evidence>
<dbReference type="Proteomes" id="UP001152024">
    <property type="component" value="Unassembled WGS sequence"/>
</dbReference>
<dbReference type="PANTHER" id="PTHR31263">
    <property type="entry name" value="CELLULASE FAMILY PROTEIN (AFU_ORTHOLOGUE AFUA_5G14560)"/>
    <property type="match status" value="1"/>
</dbReference>
<organism evidence="7 8">
    <name type="scientific">Fusarium equiseti</name>
    <name type="common">Fusarium scirpi</name>
    <dbReference type="NCBI Taxonomy" id="61235"/>
    <lineage>
        <taxon>Eukaryota</taxon>
        <taxon>Fungi</taxon>
        <taxon>Dikarya</taxon>
        <taxon>Ascomycota</taxon>
        <taxon>Pezizomycotina</taxon>
        <taxon>Sordariomycetes</taxon>
        <taxon>Hypocreomycetidae</taxon>
        <taxon>Hypocreales</taxon>
        <taxon>Nectriaceae</taxon>
        <taxon>Fusarium</taxon>
        <taxon>Fusarium incarnatum-equiseti species complex</taxon>
    </lineage>
</organism>
<dbReference type="PANTHER" id="PTHR31263:SF0">
    <property type="entry name" value="CELLULASE FAMILY PROTEIN (AFU_ORTHOLOGUE AFUA_5G14560)"/>
    <property type="match status" value="1"/>
</dbReference>
<gene>
    <name evidence="7" type="ORF">NW768_003245</name>
</gene>
<keyword evidence="3 4" id="KW-0326">Glycosidase</keyword>
<evidence type="ECO:0000256" key="3">
    <source>
        <dbReference type="ARBA" id="ARBA00023295"/>
    </source>
</evidence>
<proteinExistence type="inferred from homology"/>
<accession>A0ABQ8RLC2</accession>
<keyword evidence="5" id="KW-0812">Transmembrane</keyword>
<feature type="transmembrane region" description="Helical" evidence="5">
    <location>
        <begin position="70"/>
        <end position="92"/>
    </location>
</feature>
<keyword evidence="5" id="KW-0472">Membrane</keyword>
<dbReference type="EMBL" id="JAOQBH010000004">
    <property type="protein sequence ID" value="KAJ4137657.1"/>
    <property type="molecule type" value="Genomic_DNA"/>
</dbReference>
<evidence type="ECO:0000313" key="7">
    <source>
        <dbReference type="EMBL" id="KAJ4137657.1"/>
    </source>
</evidence>